<gene>
    <name evidence="1" type="ORF">FOL47_000417</name>
</gene>
<sequence length="392" mass="43661">MSAQTTWWAIFFQQEESIRFAIEAGEEGSSLVLRCCRRYRFPFYLFMLLRTSSGSSAMRRFSVAAAAATSTRRSTEELQKYAGMPAVAVHKGYKLVMSLSICRLPPIYTEPLFIREHRAWRAEWEDRTNNELEIADSLVYQNFPHHFLPSRRELALLREGSQTDILQQEGGTVVKMSELEKLMAEEGLTGLEGQLGAGKKKKKKQEEMKGLDQDRALKEEAVIDAQHAASGDGDAVVAGEVQRIERLDVPLLGSLARSECPGGNNDSLTYSTYAAQSLKRICGTQLGEGYAPHFVGTCPMHFRKFKSGAVEEQGDEAVVGTKVFYYRAIHLPSGPAITLSPDGPVEDFAWVSRGEMSDYVGEAAWYHYRRCLPLDLLPGQESVAVGEAKEES</sequence>
<dbReference type="GO" id="GO:0003735">
    <property type="term" value="F:structural constituent of ribosome"/>
    <property type="evidence" value="ECO:0007669"/>
    <property type="project" value="InterPro"/>
</dbReference>
<protein>
    <recommendedName>
        <fullName evidence="3">39S ribosomal protein L46, mitochondrial</fullName>
    </recommendedName>
</protein>
<organism evidence="1 2">
    <name type="scientific">Perkinsus chesapeaki</name>
    <name type="common">Clam parasite</name>
    <name type="synonym">Perkinsus andrewsi</name>
    <dbReference type="NCBI Taxonomy" id="330153"/>
    <lineage>
        <taxon>Eukaryota</taxon>
        <taxon>Sar</taxon>
        <taxon>Alveolata</taxon>
        <taxon>Perkinsozoa</taxon>
        <taxon>Perkinsea</taxon>
        <taxon>Perkinsida</taxon>
        <taxon>Perkinsidae</taxon>
        <taxon>Perkinsus</taxon>
    </lineage>
</organism>
<dbReference type="Gene3D" id="3.90.79.10">
    <property type="entry name" value="Nucleoside Triphosphate Pyrophosphohydrolase"/>
    <property type="match status" value="1"/>
</dbReference>
<dbReference type="PANTHER" id="PTHR13124:SF12">
    <property type="entry name" value="LARGE RIBOSOMAL SUBUNIT PROTEIN ML46"/>
    <property type="match status" value="1"/>
</dbReference>
<dbReference type="Proteomes" id="UP000591131">
    <property type="component" value="Unassembled WGS sequence"/>
</dbReference>
<proteinExistence type="predicted"/>
<dbReference type="InterPro" id="IPR040008">
    <property type="entry name" value="Ribosomal_mL46"/>
</dbReference>
<evidence type="ECO:0008006" key="3">
    <source>
        <dbReference type="Google" id="ProtNLM"/>
    </source>
</evidence>
<evidence type="ECO:0000313" key="2">
    <source>
        <dbReference type="Proteomes" id="UP000591131"/>
    </source>
</evidence>
<comment type="caution">
    <text evidence="1">The sequence shown here is derived from an EMBL/GenBank/DDBJ whole genome shotgun (WGS) entry which is preliminary data.</text>
</comment>
<dbReference type="EMBL" id="JAAPAO010000107">
    <property type="protein sequence ID" value="KAF4672502.1"/>
    <property type="molecule type" value="Genomic_DNA"/>
</dbReference>
<dbReference type="AlphaFoldDB" id="A0A7J6MLQ4"/>
<dbReference type="PANTHER" id="PTHR13124">
    <property type="entry name" value="39S RIBOSOMAL PROTEIN L46, MITOCHONDRIAL PRECURSOR-RELATED"/>
    <property type="match status" value="1"/>
</dbReference>
<evidence type="ECO:0000313" key="1">
    <source>
        <dbReference type="EMBL" id="KAF4672502.1"/>
    </source>
</evidence>
<dbReference type="OrthoDB" id="414075at2759"/>
<accession>A0A7J6MLQ4</accession>
<dbReference type="GO" id="GO:0005762">
    <property type="term" value="C:mitochondrial large ribosomal subunit"/>
    <property type="evidence" value="ECO:0007669"/>
    <property type="project" value="TreeGrafter"/>
</dbReference>
<keyword evidence="2" id="KW-1185">Reference proteome</keyword>
<reference evidence="1 2" key="1">
    <citation type="submission" date="2020-04" db="EMBL/GenBank/DDBJ databases">
        <title>Perkinsus chesapeaki whole genome sequence.</title>
        <authorList>
            <person name="Bogema D.R."/>
        </authorList>
    </citation>
    <scope>NUCLEOTIDE SEQUENCE [LARGE SCALE GENOMIC DNA]</scope>
    <source>
        <strain evidence="1">ATCC PRA-425</strain>
    </source>
</reference>
<name>A0A7J6MLQ4_PERCH</name>